<organism evidence="2">
    <name type="scientific">uncultured Aureispira sp</name>
    <dbReference type="NCBI Taxonomy" id="1331704"/>
    <lineage>
        <taxon>Bacteria</taxon>
        <taxon>Pseudomonadati</taxon>
        <taxon>Bacteroidota</taxon>
        <taxon>Saprospiria</taxon>
        <taxon>Saprospirales</taxon>
        <taxon>Saprospiraceae</taxon>
        <taxon>Aureispira</taxon>
        <taxon>environmental samples</taxon>
    </lineage>
</organism>
<keyword evidence="1" id="KW-0812">Transmembrane</keyword>
<feature type="transmembrane region" description="Helical" evidence="1">
    <location>
        <begin position="234"/>
        <end position="253"/>
    </location>
</feature>
<dbReference type="Pfam" id="PF14093">
    <property type="entry name" value="DUF4271"/>
    <property type="match status" value="1"/>
</dbReference>
<keyword evidence="1" id="KW-1133">Transmembrane helix</keyword>
<evidence type="ECO:0008006" key="3">
    <source>
        <dbReference type="Google" id="ProtNLM"/>
    </source>
</evidence>
<feature type="transmembrane region" description="Helical" evidence="1">
    <location>
        <begin position="260"/>
        <end position="277"/>
    </location>
</feature>
<feature type="transmembrane region" description="Helical" evidence="1">
    <location>
        <begin position="29"/>
        <end position="50"/>
    </location>
</feature>
<dbReference type="EMBL" id="CACVAQ010000177">
    <property type="protein sequence ID" value="CAA6811556.1"/>
    <property type="molecule type" value="Genomic_DNA"/>
</dbReference>
<feature type="transmembrane region" description="Helical" evidence="1">
    <location>
        <begin position="297"/>
        <end position="322"/>
    </location>
</feature>
<dbReference type="InterPro" id="IPR025367">
    <property type="entry name" value="DUF4271"/>
</dbReference>
<keyword evidence="1" id="KW-0472">Membrane</keyword>
<protein>
    <recommendedName>
        <fullName evidence="3">DUF4271 domain-containing protein</fullName>
    </recommendedName>
</protein>
<gene>
    <name evidence="2" type="ORF">HELGO_WM14827</name>
</gene>
<reference evidence="2" key="1">
    <citation type="submission" date="2020-01" db="EMBL/GenBank/DDBJ databases">
        <authorList>
            <person name="Meier V. D."/>
            <person name="Meier V D."/>
        </authorList>
    </citation>
    <scope>NUCLEOTIDE SEQUENCE</scope>
    <source>
        <strain evidence="2">HLG_WM_MAG_10</strain>
    </source>
</reference>
<dbReference type="AlphaFoldDB" id="A0A6S6T9H7"/>
<feature type="transmembrane region" description="Helical" evidence="1">
    <location>
        <begin position="179"/>
        <end position="198"/>
    </location>
</feature>
<feature type="transmembrane region" description="Helical" evidence="1">
    <location>
        <begin position="365"/>
        <end position="384"/>
    </location>
</feature>
<evidence type="ECO:0000256" key="1">
    <source>
        <dbReference type="SAM" id="Phobius"/>
    </source>
</evidence>
<feature type="transmembrane region" description="Helical" evidence="1">
    <location>
        <begin position="329"/>
        <end position="345"/>
    </location>
</feature>
<sequence length="387" mass="43685">MLPKCSLPNLLPFFRQESLKKQTSNAPFGGLYCLKMCLVFVFFISGNTILSAQKTPSNTKQDSTQKAVQSIPKRSIISIPRSIRKKTTWVETDDFDLAKTNTISYFSKAFKVKKDALSRKYYNNNLFDIAESDNPFALPIGDHKSKQKIKTTTKTENQLVFSELFALNGNDDEQGIAKWLIFVLLGLLSLMSIIVAIYKKEVSSIFQAFISTSSSQNGQREQASVLTINRFSSYILFVLSMGTFCFLIPQILLQEFQLNTFGALCLFILGLGAIYFLKHVQLKILSYILPFPQEIEAYSFIISNTNKALGFIIVPLLFLIAYTPATGQIMSLYFSFILLSLIYIYRILKGLATAGSIILFHKFHFFVYLCAVEIAPIVILLKILSIL</sequence>
<evidence type="ECO:0000313" key="2">
    <source>
        <dbReference type="EMBL" id="CAA6811556.1"/>
    </source>
</evidence>
<proteinExistence type="predicted"/>
<accession>A0A6S6T9H7</accession>
<name>A0A6S6T9H7_9BACT</name>